<dbReference type="GO" id="GO:0004831">
    <property type="term" value="F:tyrosine-tRNA ligase activity"/>
    <property type="evidence" value="ECO:0007669"/>
    <property type="project" value="UniProtKB-EC"/>
</dbReference>
<dbReference type="EC" id="6.1.1.1" evidence="14"/>
<dbReference type="FunFam" id="1.10.240.10:FF:000001">
    <property type="entry name" value="Tyrosine--tRNA ligase"/>
    <property type="match status" value="1"/>
</dbReference>
<dbReference type="OrthoDB" id="337870at2759"/>
<evidence type="ECO:0000256" key="2">
    <source>
        <dbReference type="ARBA" id="ARBA00004305"/>
    </source>
</evidence>
<comment type="subunit">
    <text evidence="4">Homodimer.</text>
</comment>
<dbReference type="InterPro" id="IPR054608">
    <property type="entry name" value="SYY-like_C"/>
</dbReference>
<dbReference type="InterPro" id="IPR024107">
    <property type="entry name" value="Tyr-tRNA-ligase_bac_1"/>
</dbReference>
<dbReference type="Pfam" id="PF00579">
    <property type="entry name" value="tRNA-synt_1b"/>
    <property type="match status" value="1"/>
</dbReference>
<dbReference type="InterPro" id="IPR014729">
    <property type="entry name" value="Rossmann-like_a/b/a_fold"/>
</dbReference>
<organism evidence="16 17">
    <name type="scientific">Lingula anatina</name>
    <name type="common">Brachiopod</name>
    <name type="synonym">Lingula unguis</name>
    <dbReference type="NCBI Taxonomy" id="7574"/>
    <lineage>
        <taxon>Eukaryota</taxon>
        <taxon>Metazoa</taxon>
        <taxon>Spiralia</taxon>
        <taxon>Lophotrochozoa</taxon>
        <taxon>Brachiopoda</taxon>
        <taxon>Linguliformea</taxon>
        <taxon>Lingulata</taxon>
        <taxon>Lingulida</taxon>
        <taxon>Linguloidea</taxon>
        <taxon>Lingulidae</taxon>
        <taxon>Lingula</taxon>
    </lineage>
</organism>
<keyword evidence="12 14" id="KW-0030">Aminoacyl-tRNA synthetase</keyword>
<dbReference type="Pfam" id="PF22421">
    <property type="entry name" value="SYY_C-terminal"/>
    <property type="match status" value="1"/>
</dbReference>
<dbReference type="Gene3D" id="1.10.240.10">
    <property type="entry name" value="Tyrosyl-Transfer RNA Synthetase"/>
    <property type="match status" value="1"/>
</dbReference>
<dbReference type="InParanoid" id="A0A1S3HA92"/>
<evidence type="ECO:0000256" key="11">
    <source>
        <dbReference type="ARBA" id="ARBA00023128"/>
    </source>
</evidence>
<dbReference type="GO" id="GO:0005829">
    <property type="term" value="C:cytosol"/>
    <property type="evidence" value="ECO:0007669"/>
    <property type="project" value="TreeGrafter"/>
</dbReference>
<dbReference type="Proteomes" id="UP000085678">
    <property type="component" value="Unplaced"/>
</dbReference>
<evidence type="ECO:0000256" key="8">
    <source>
        <dbReference type="ARBA" id="ARBA00022884"/>
    </source>
</evidence>
<dbReference type="HAMAP" id="MF_02006">
    <property type="entry name" value="Tyr_tRNA_synth_type1"/>
    <property type="match status" value="1"/>
</dbReference>
<dbReference type="GO" id="GO:0003723">
    <property type="term" value="F:RNA binding"/>
    <property type="evidence" value="ECO:0007669"/>
    <property type="project" value="UniProtKB-KW"/>
</dbReference>
<evidence type="ECO:0000256" key="1">
    <source>
        <dbReference type="ARBA" id="ARBA00002025"/>
    </source>
</evidence>
<evidence type="ECO:0000256" key="13">
    <source>
        <dbReference type="ARBA" id="ARBA00048248"/>
    </source>
</evidence>
<dbReference type="GO" id="GO:0005759">
    <property type="term" value="C:mitochondrial matrix"/>
    <property type="evidence" value="ECO:0007669"/>
    <property type="project" value="UniProtKB-SubCell"/>
</dbReference>
<dbReference type="KEGG" id="lak:106153505"/>
<evidence type="ECO:0000259" key="15">
    <source>
        <dbReference type="Pfam" id="PF22421"/>
    </source>
</evidence>
<evidence type="ECO:0000256" key="4">
    <source>
        <dbReference type="ARBA" id="ARBA00011738"/>
    </source>
</evidence>
<dbReference type="STRING" id="7574.A0A1S3HA92"/>
<comment type="function">
    <text evidence="1">Catalyzes the attachment of tyrosine to tRNA(Tyr) in a two-step reaction: tyrosine is first activated by ATP to form Tyr-AMP and then transferred to the acceptor end of tRNA(Tyr).</text>
</comment>
<dbReference type="GeneID" id="106153505"/>
<keyword evidence="10" id="KW-0809">Transit peptide</keyword>
<dbReference type="FunFam" id="3.10.290.10:FF:000017">
    <property type="entry name" value="Tyrosine--tRNA ligase"/>
    <property type="match status" value="1"/>
</dbReference>
<keyword evidence="7 14" id="KW-0067">ATP-binding</keyword>
<gene>
    <name evidence="17" type="primary">LOC106153505</name>
</gene>
<proteinExistence type="inferred from homology"/>
<comment type="similarity">
    <text evidence="3 14">Belongs to the class-I aminoacyl-tRNA synthetase family.</text>
</comment>
<keyword evidence="9 14" id="KW-0648">Protein biosynthesis</keyword>
<feature type="domain" description="Tyrosine--tRNA ligase SYY-like C-terminal" evidence="15">
    <location>
        <begin position="380"/>
        <end position="463"/>
    </location>
</feature>
<dbReference type="PANTHER" id="PTHR11766:SF0">
    <property type="entry name" value="TYROSINE--TRNA LIGASE, MITOCHONDRIAL"/>
    <property type="match status" value="1"/>
</dbReference>
<protein>
    <recommendedName>
        <fullName evidence="14">Tyrosine--tRNA ligase</fullName>
        <ecNumber evidence="14">6.1.1.1</ecNumber>
    </recommendedName>
    <alternativeName>
        <fullName evidence="14">Tyrosyl-tRNA synthetase</fullName>
    </alternativeName>
</protein>
<dbReference type="InterPro" id="IPR002305">
    <property type="entry name" value="aa-tRNA-synth_Ic"/>
</dbReference>
<keyword evidence="8" id="KW-0694">RNA-binding</keyword>
<keyword evidence="5 14" id="KW-0436">Ligase</keyword>
<dbReference type="Gene3D" id="3.10.290.10">
    <property type="entry name" value="RNA-binding S4 domain"/>
    <property type="match status" value="1"/>
</dbReference>
<evidence type="ECO:0000256" key="7">
    <source>
        <dbReference type="ARBA" id="ARBA00022840"/>
    </source>
</evidence>
<evidence type="ECO:0000256" key="14">
    <source>
        <dbReference type="RuleBase" id="RU361234"/>
    </source>
</evidence>
<dbReference type="GO" id="GO:0005524">
    <property type="term" value="F:ATP binding"/>
    <property type="evidence" value="ECO:0007669"/>
    <property type="project" value="UniProtKB-KW"/>
</dbReference>
<evidence type="ECO:0000313" key="16">
    <source>
        <dbReference type="Proteomes" id="UP000085678"/>
    </source>
</evidence>
<dbReference type="AlphaFoldDB" id="A0A1S3HA92"/>
<accession>A0A1S3HA92</accession>
<evidence type="ECO:0000313" key="17">
    <source>
        <dbReference type="RefSeq" id="XP_013382928.1"/>
    </source>
</evidence>
<name>A0A1S3HA92_LINAN</name>
<dbReference type="PRINTS" id="PR01040">
    <property type="entry name" value="TRNASYNTHTYR"/>
</dbReference>
<dbReference type="OMA" id="IIARFHD"/>
<dbReference type="SUPFAM" id="SSF52374">
    <property type="entry name" value="Nucleotidylyl transferase"/>
    <property type="match status" value="1"/>
</dbReference>
<dbReference type="InterPro" id="IPR036986">
    <property type="entry name" value="S4_RNA-bd_sf"/>
</dbReference>
<dbReference type="SUPFAM" id="SSF55174">
    <property type="entry name" value="Alpha-L RNA-binding motif"/>
    <property type="match status" value="1"/>
</dbReference>
<keyword evidence="16" id="KW-1185">Reference proteome</keyword>
<dbReference type="InterPro" id="IPR024088">
    <property type="entry name" value="Tyr-tRNA-ligase_bac-type"/>
</dbReference>
<dbReference type="PROSITE" id="PS00178">
    <property type="entry name" value="AA_TRNA_LIGASE_I"/>
    <property type="match status" value="1"/>
</dbReference>
<evidence type="ECO:0000256" key="12">
    <source>
        <dbReference type="ARBA" id="ARBA00023146"/>
    </source>
</evidence>
<dbReference type="CDD" id="cd00165">
    <property type="entry name" value="S4"/>
    <property type="match status" value="1"/>
</dbReference>
<evidence type="ECO:0000256" key="10">
    <source>
        <dbReference type="ARBA" id="ARBA00022946"/>
    </source>
</evidence>
<keyword evidence="6 14" id="KW-0547">Nucleotide-binding</keyword>
<evidence type="ECO:0000256" key="5">
    <source>
        <dbReference type="ARBA" id="ARBA00022598"/>
    </source>
</evidence>
<comment type="catalytic activity">
    <reaction evidence="13 14">
        <text>tRNA(Tyr) + L-tyrosine + ATP = L-tyrosyl-tRNA(Tyr) + AMP + diphosphate + H(+)</text>
        <dbReference type="Rhea" id="RHEA:10220"/>
        <dbReference type="Rhea" id="RHEA-COMP:9706"/>
        <dbReference type="Rhea" id="RHEA-COMP:9707"/>
        <dbReference type="ChEBI" id="CHEBI:15378"/>
        <dbReference type="ChEBI" id="CHEBI:30616"/>
        <dbReference type="ChEBI" id="CHEBI:33019"/>
        <dbReference type="ChEBI" id="CHEBI:58315"/>
        <dbReference type="ChEBI" id="CHEBI:78442"/>
        <dbReference type="ChEBI" id="CHEBI:78536"/>
        <dbReference type="ChEBI" id="CHEBI:456215"/>
        <dbReference type="EC" id="6.1.1.1"/>
    </reaction>
</comment>
<keyword evidence="11" id="KW-0496">Mitochondrion</keyword>
<dbReference type="InterPro" id="IPR001412">
    <property type="entry name" value="aa-tRNA-synth_I_CS"/>
</dbReference>
<dbReference type="InterPro" id="IPR002307">
    <property type="entry name" value="Tyr-tRNA-ligase"/>
</dbReference>
<dbReference type="RefSeq" id="XP_013382928.1">
    <property type="nucleotide sequence ID" value="XM_013527474.1"/>
</dbReference>
<evidence type="ECO:0000256" key="3">
    <source>
        <dbReference type="ARBA" id="ARBA00005594"/>
    </source>
</evidence>
<evidence type="ECO:0000256" key="6">
    <source>
        <dbReference type="ARBA" id="ARBA00022741"/>
    </source>
</evidence>
<reference evidence="17" key="1">
    <citation type="submission" date="2025-08" db="UniProtKB">
        <authorList>
            <consortium name="RefSeq"/>
        </authorList>
    </citation>
    <scope>IDENTIFICATION</scope>
    <source>
        <tissue evidence="17">Gonads</tissue>
    </source>
</reference>
<comment type="subcellular location">
    <subcellularLocation>
        <location evidence="2">Mitochondrion matrix</location>
    </subcellularLocation>
</comment>
<dbReference type="NCBIfam" id="TIGR00234">
    <property type="entry name" value="tyrS"/>
    <property type="match status" value="1"/>
</dbReference>
<dbReference type="PANTHER" id="PTHR11766">
    <property type="entry name" value="TYROSYL-TRNA SYNTHETASE"/>
    <property type="match status" value="1"/>
</dbReference>
<dbReference type="Gene3D" id="3.40.50.620">
    <property type="entry name" value="HUPs"/>
    <property type="match status" value="1"/>
</dbReference>
<sequence length="466" mass="52532">MAAPIKACLRRAVCLNVWKTEWQPRRWASRNILGLHERGVFHSIFPEKNAPELLKLLSSTPQCIYCGFDPTADSLHIGNLLPLIALLHCQRGGHDVIALIGGATSQIGDPSGRTRDRDAISLDNVEKNVASLHGIISNIFTNHERYIWRSTSRKLGNVSILNNSEWYGDENVIQFLSTIGKCFRIGKMLQKESVRQRLQSPEGMNLSEFTYQVFQAYDWLHLLSSHNCRIQLGGQDQMGNIDSGYELINRINGKQVFGLTVPLLTNNAGQKMGKSTGGEVLWLHPAKTSPFEFYQYFLRLPDADVEKFVKLFTFLPDDKIENLLRSHRLDAGLRSAQRFLAEQITILVHGEAGLELAKKCTKILYENSAETLAELTTEELLNLFSNAPTIELTLEAGSTVIDACMKAKCFTREVDAERIIKGGGVYINTRKVIEPDFVLIPGEHILPNHITVIRIGKKNHYIIKWR</sequence>
<dbReference type="FunCoup" id="A0A1S3HA92">
    <property type="interactions" value="2182"/>
</dbReference>
<dbReference type="GO" id="GO:0006437">
    <property type="term" value="P:tyrosyl-tRNA aminoacylation"/>
    <property type="evidence" value="ECO:0007669"/>
    <property type="project" value="InterPro"/>
</dbReference>
<dbReference type="CDD" id="cd00805">
    <property type="entry name" value="TyrRS_core"/>
    <property type="match status" value="1"/>
</dbReference>
<evidence type="ECO:0000256" key="9">
    <source>
        <dbReference type="ARBA" id="ARBA00022917"/>
    </source>
</evidence>
<dbReference type="FunFam" id="3.40.50.620:FF:000107">
    <property type="entry name" value="Tyrosine--tRNA ligase"/>
    <property type="match status" value="1"/>
</dbReference>